<protein>
    <submittedName>
        <fullName evidence="1">Uncharacterized protein</fullName>
    </submittedName>
</protein>
<comment type="caution">
    <text evidence="1">The sequence shown here is derived from an EMBL/GenBank/DDBJ whole genome shotgun (WGS) entry which is preliminary data.</text>
</comment>
<keyword evidence="2" id="KW-1185">Reference proteome</keyword>
<dbReference type="Proteomes" id="UP001345963">
    <property type="component" value="Unassembled WGS sequence"/>
</dbReference>
<accession>A0ABU7BLY7</accession>
<gene>
    <name evidence="1" type="ORF">ATANTOWER_021955</name>
</gene>
<reference evidence="1 2" key="1">
    <citation type="submission" date="2021-07" db="EMBL/GenBank/DDBJ databases">
        <authorList>
            <person name="Palmer J.M."/>
        </authorList>
    </citation>
    <scope>NUCLEOTIDE SEQUENCE [LARGE SCALE GENOMIC DNA]</scope>
    <source>
        <strain evidence="1 2">AT_MEX2019</strain>
        <tissue evidence="1">Muscle</tissue>
    </source>
</reference>
<sequence>MMLPPPYFKQYVACQVLIYLSPESSDRPTPCRLSITSVNLLDGLPFFHLLAASLSSLSTINSSTQSLGIDSLTLSPNLRFNFHIYNPVHFCNSQYKSVLFQHCCLFVSSMFPNYSSQQVPLPPHKTFIW</sequence>
<proteinExistence type="predicted"/>
<name>A0ABU7BLY7_9TELE</name>
<organism evidence="1 2">
    <name type="scientific">Ataeniobius toweri</name>
    <dbReference type="NCBI Taxonomy" id="208326"/>
    <lineage>
        <taxon>Eukaryota</taxon>
        <taxon>Metazoa</taxon>
        <taxon>Chordata</taxon>
        <taxon>Craniata</taxon>
        <taxon>Vertebrata</taxon>
        <taxon>Euteleostomi</taxon>
        <taxon>Actinopterygii</taxon>
        <taxon>Neopterygii</taxon>
        <taxon>Teleostei</taxon>
        <taxon>Neoteleostei</taxon>
        <taxon>Acanthomorphata</taxon>
        <taxon>Ovalentaria</taxon>
        <taxon>Atherinomorphae</taxon>
        <taxon>Cyprinodontiformes</taxon>
        <taxon>Goodeidae</taxon>
        <taxon>Ataeniobius</taxon>
    </lineage>
</organism>
<evidence type="ECO:0000313" key="1">
    <source>
        <dbReference type="EMBL" id="MED6251090.1"/>
    </source>
</evidence>
<evidence type="ECO:0000313" key="2">
    <source>
        <dbReference type="Proteomes" id="UP001345963"/>
    </source>
</evidence>
<dbReference type="EMBL" id="JAHUTI010059483">
    <property type="protein sequence ID" value="MED6251090.1"/>
    <property type="molecule type" value="Genomic_DNA"/>
</dbReference>